<dbReference type="AlphaFoldDB" id="A0A3S5A705"/>
<gene>
    <name evidence="1" type="ORF">PXEA_LOCUS22920</name>
</gene>
<name>A0A3S5A705_9PLAT</name>
<protein>
    <submittedName>
        <fullName evidence="1">Uncharacterized protein</fullName>
    </submittedName>
</protein>
<organism evidence="1 2">
    <name type="scientific">Protopolystoma xenopodis</name>
    <dbReference type="NCBI Taxonomy" id="117903"/>
    <lineage>
        <taxon>Eukaryota</taxon>
        <taxon>Metazoa</taxon>
        <taxon>Spiralia</taxon>
        <taxon>Lophotrochozoa</taxon>
        <taxon>Platyhelminthes</taxon>
        <taxon>Monogenea</taxon>
        <taxon>Polyopisthocotylea</taxon>
        <taxon>Polystomatidea</taxon>
        <taxon>Polystomatidae</taxon>
        <taxon>Protopolystoma</taxon>
    </lineage>
</organism>
<dbReference type="EMBL" id="CAAALY010103522">
    <property type="protein sequence ID" value="VEL29480.1"/>
    <property type="molecule type" value="Genomic_DNA"/>
</dbReference>
<evidence type="ECO:0000313" key="1">
    <source>
        <dbReference type="EMBL" id="VEL29480.1"/>
    </source>
</evidence>
<sequence>MSLGQVEGFSPLNPYKMGNLMGPLQYCAITPQDGCTDAYPWQTRILLCCINAKRCSLECICLRSQYPRLHQMSLSRFLLTSGRQMRLLCSRFFTLHHSTIPNTQHHAALKWTAYSAPTRAFGFPRGVYPQPVTILPIEKGTILELLGFTQEQNIPL</sequence>
<proteinExistence type="predicted"/>
<accession>A0A3S5A705</accession>
<comment type="caution">
    <text evidence="1">The sequence shown here is derived from an EMBL/GenBank/DDBJ whole genome shotgun (WGS) entry which is preliminary data.</text>
</comment>
<dbReference type="Proteomes" id="UP000784294">
    <property type="component" value="Unassembled WGS sequence"/>
</dbReference>
<keyword evidence="2" id="KW-1185">Reference proteome</keyword>
<evidence type="ECO:0000313" key="2">
    <source>
        <dbReference type="Proteomes" id="UP000784294"/>
    </source>
</evidence>
<reference evidence="1" key="1">
    <citation type="submission" date="2018-11" db="EMBL/GenBank/DDBJ databases">
        <authorList>
            <consortium name="Pathogen Informatics"/>
        </authorList>
    </citation>
    <scope>NUCLEOTIDE SEQUENCE</scope>
</reference>